<feature type="transmembrane region" description="Helical" evidence="2">
    <location>
        <begin position="243"/>
        <end position="267"/>
    </location>
</feature>
<evidence type="ECO:0000313" key="4">
    <source>
        <dbReference type="Proteomes" id="UP000886829"/>
    </source>
</evidence>
<dbReference type="EMBL" id="DXEV01000196">
    <property type="protein sequence ID" value="HIX57761.1"/>
    <property type="molecule type" value="Genomic_DNA"/>
</dbReference>
<keyword evidence="2" id="KW-0472">Membrane</keyword>
<dbReference type="AlphaFoldDB" id="A0A9D2B271"/>
<keyword evidence="2" id="KW-1133">Transmembrane helix</keyword>
<feature type="transmembrane region" description="Helical" evidence="2">
    <location>
        <begin position="191"/>
        <end position="214"/>
    </location>
</feature>
<keyword evidence="2" id="KW-0812">Transmembrane</keyword>
<dbReference type="PANTHER" id="PTHR11328">
    <property type="entry name" value="MAJOR FACILITATOR SUPERFAMILY DOMAIN-CONTAINING PROTEIN"/>
    <property type="match status" value="1"/>
</dbReference>
<evidence type="ECO:0000256" key="1">
    <source>
        <dbReference type="ARBA" id="ARBA00009617"/>
    </source>
</evidence>
<feature type="transmembrane region" description="Helical" evidence="2">
    <location>
        <begin position="117"/>
        <end position="138"/>
    </location>
</feature>
<dbReference type="Pfam" id="PF13347">
    <property type="entry name" value="MFS_2"/>
    <property type="match status" value="1"/>
</dbReference>
<dbReference type="SUPFAM" id="SSF103473">
    <property type="entry name" value="MFS general substrate transporter"/>
    <property type="match status" value="1"/>
</dbReference>
<feature type="transmembrane region" description="Helical" evidence="2">
    <location>
        <begin position="279"/>
        <end position="302"/>
    </location>
</feature>
<feature type="transmembrane region" description="Helical" evidence="2">
    <location>
        <begin position="159"/>
        <end position="179"/>
    </location>
</feature>
<dbReference type="GO" id="GO:0015293">
    <property type="term" value="F:symporter activity"/>
    <property type="evidence" value="ECO:0007669"/>
    <property type="project" value="InterPro"/>
</dbReference>
<accession>A0A9D2B271</accession>
<comment type="caution">
    <text evidence="3">The sequence shown here is derived from an EMBL/GenBank/DDBJ whole genome shotgun (WGS) entry which is preliminary data.</text>
</comment>
<organism evidence="3 4">
    <name type="scientific">Candidatus Anaerobiospirillum pullistercoris</name>
    <dbReference type="NCBI Taxonomy" id="2838452"/>
    <lineage>
        <taxon>Bacteria</taxon>
        <taxon>Pseudomonadati</taxon>
        <taxon>Pseudomonadota</taxon>
        <taxon>Gammaproteobacteria</taxon>
        <taxon>Aeromonadales</taxon>
        <taxon>Succinivibrionaceae</taxon>
        <taxon>Anaerobiospirillum</taxon>
    </lineage>
</organism>
<evidence type="ECO:0000313" key="3">
    <source>
        <dbReference type="EMBL" id="HIX57761.1"/>
    </source>
</evidence>
<reference evidence="3" key="1">
    <citation type="journal article" date="2021" name="PeerJ">
        <title>Extensive microbial diversity within the chicken gut microbiome revealed by metagenomics and culture.</title>
        <authorList>
            <person name="Gilroy R."/>
            <person name="Ravi A."/>
            <person name="Getino M."/>
            <person name="Pursley I."/>
            <person name="Horton D.L."/>
            <person name="Alikhan N.F."/>
            <person name="Baker D."/>
            <person name="Gharbi K."/>
            <person name="Hall N."/>
            <person name="Watson M."/>
            <person name="Adriaenssens E.M."/>
            <person name="Foster-Nyarko E."/>
            <person name="Jarju S."/>
            <person name="Secka A."/>
            <person name="Antonio M."/>
            <person name="Oren A."/>
            <person name="Chaudhuri R.R."/>
            <person name="La Ragione R."/>
            <person name="Hildebrand F."/>
            <person name="Pallen M.J."/>
        </authorList>
    </citation>
    <scope>NUCLEOTIDE SEQUENCE</scope>
    <source>
        <strain evidence="3">USASDec5-558</strain>
    </source>
</reference>
<feature type="transmembrane region" description="Helical" evidence="2">
    <location>
        <begin position="418"/>
        <end position="441"/>
    </location>
</feature>
<dbReference type="Gene3D" id="1.20.1250.20">
    <property type="entry name" value="MFS general substrate transporter like domains"/>
    <property type="match status" value="1"/>
</dbReference>
<proteinExistence type="inferred from homology"/>
<dbReference type="GO" id="GO:0006814">
    <property type="term" value="P:sodium ion transport"/>
    <property type="evidence" value="ECO:0007669"/>
    <property type="project" value="InterPro"/>
</dbReference>
<evidence type="ECO:0000256" key="2">
    <source>
        <dbReference type="SAM" id="Phobius"/>
    </source>
</evidence>
<sequence>MLFPKLANNPNKDPKIGFVEKFSYGLGDFASQMLYTPTGSILIYYYTEVVGVNIATVATIMLVSRFFDGFSDLFMGYLIEHTKSPYGKARAWLIRMLLPFFVAMVALFSVPSGMSDILKYVYIFVSYNFAITVVYTAINLPYGSMTTTMTQDSYQRSIIVIYRMLLATAGNTFTLAVTLPMVDFFGGTQTAWTITFCILAAIAVVLFFVTFCFCHERFASPPLEHSSMSETLRTIRNLFRNKYWIMLTLAMLTTFSADVVFGTANTYYCRYFLNNPNHIGTFAVIMNCFKIGSMIILLPILLRTIGKRNALGIACIIICCAALARLADPYNATLAFVAAAFYGFGQGFTYACVFAMLPDTVEYGEYIDRERHEGLVYAGASFGMKLAAGLGAVIASLVMDFGGYINNAETQTEEAMNAILYATSIVPAILFVLAVVSILGYRLDKIYPDVIKELQARKAQNSQEQGPVDVSDANKA</sequence>
<gene>
    <name evidence="3" type="ORF">H9850_09885</name>
</gene>
<feature type="transmembrane region" description="Helical" evidence="2">
    <location>
        <begin position="309"/>
        <end position="327"/>
    </location>
</feature>
<dbReference type="CDD" id="cd17332">
    <property type="entry name" value="MFS_MelB_like"/>
    <property type="match status" value="1"/>
</dbReference>
<reference evidence="3" key="2">
    <citation type="submission" date="2021-04" db="EMBL/GenBank/DDBJ databases">
        <authorList>
            <person name="Gilroy R."/>
        </authorList>
    </citation>
    <scope>NUCLEOTIDE SEQUENCE</scope>
    <source>
        <strain evidence="3">USASDec5-558</strain>
    </source>
</reference>
<dbReference type="InterPro" id="IPR001927">
    <property type="entry name" value="Na/Gal_symport"/>
</dbReference>
<name>A0A9D2B271_9GAMM</name>
<dbReference type="Proteomes" id="UP000886829">
    <property type="component" value="Unassembled WGS sequence"/>
</dbReference>
<comment type="similarity">
    <text evidence="1">Belongs to the sodium:galactoside symporter (TC 2.A.2) family.</text>
</comment>
<dbReference type="PANTHER" id="PTHR11328:SF24">
    <property type="entry name" value="MAJOR FACILITATOR SUPERFAMILY (MFS) PROFILE DOMAIN-CONTAINING PROTEIN"/>
    <property type="match status" value="1"/>
</dbReference>
<dbReference type="NCBIfam" id="TIGR00792">
    <property type="entry name" value="gph"/>
    <property type="match status" value="1"/>
</dbReference>
<dbReference type="InterPro" id="IPR039672">
    <property type="entry name" value="MFS_2"/>
</dbReference>
<protein>
    <submittedName>
        <fullName evidence="3">Glycoside-pentoside-hexuronide (GPH):cation symporter</fullName>
    </submittedName>
</protein>
<dbReference type="GO" id="GO:0005886">
    <property type="term" value="C:plasma membrane"/>
    <property type="evidence" value="ECO:0007669"/>
    <property type="project" value="TreeGrafter"/>
</dbReference>
<feature type="transmembrane region" description="Helical" evidence="2">
    <location>
        <begin position="375"/>
        <end position="398"/>
    </location>
</feature>
<dbReference type="InterPro" id="IPR036259">
    <property type="entry name" value="MFS_trans_sf"/>
</dbReference>
<feature type="transmembrane region" description="Helical" evidence="2">
    <location>
        <begin position="43"/>
        <end position="67"/>
    </location>
</feature>
<dbReference type="GO" id="GO:0008643">
    <property type="term" value="P:carbohydrate transport"/>
    <property type="evidence" value="ECO:0007669"/>
    <property type="project" value="InterPro"/>
</dbReference>
<feature type="transmembrane region" description="Helical" evidence="2">
    <location>
        <begin position="333"/>
        <end position="354"/>
    </location>
</feature>
<feature type="transmembrane region" description="Helical" evidence="2">
    <location>
        <begin position="92"/>
        <end position="111"/>
    </location>
</feature>